<evidence type="ECO:0000313" key="8">
    <source>
        <dbReference type="EMBL" id="PVG81534.1"/>
    </source>
</evidence>
<dbReference type="Pfam" id="PF02897">
    <property type="entry name" value="Peptidase_S9_N"/>
    <property type="match status" value="1"/>
</dbReference>
<dbReference type="GO" id="GO:0004252">
    <property type="term" value="F:serine-type endopeptidase activity"/>
    <property type="evidence" value="ECO:0007669"/>
    <property type="project" value="UniProtKB-EC"/>
</dbReference>
<evidence type="ECO:0000259" key="6">
    <source>
        <dbReference type="Pfam" id="PF00326"/>
    </source>
</evidence>
<dbReference type="Proteomes" id="UP000246018">
    <property type="component" value="Unassembled WGS sequence"/>
</dbReference>
<feature type="domain" description="Peptidase S9 prolyl oligopeptidase catalytic" evidence="6">
    <location>
        <begin position="484"/>
        <end position="695"/>
    </location>
</feature>
<dbReference type="InterPro" id="IPR001375">
    <property type="entry name" value="Peptidase_S9_cat"/>
</dbReference>
<evidence type="ECO:0000259" key="7">
    <source>
        <dbReference type="Pfam" id="PF02897"/>
    </source>
</evidence>
<keyword evidence="9" id="KW-1185">Reference proteome</keyword>
<protein>
    <recommendedName>
        <fullName evidence="2">prolyl oligopeptidase</fullName>
        <ecNumber evidence="2">3.4.21.26</ecNumber>
    </recommendedName>
</protein>
<dbReference type="GO" id="GO:0006508">
    <property type="term" value="P:proteolysis"/>
    <property type="evidence" value="ECO:0007669"/>
    <property type="project" value="UniProtKB-KW"/>
</dbReference>
<comment type="catalytic activity">
    <reaction evidence="1">
        <text>Hydrolysis of Pro-|-Xaa &gt;&gt; Ala-|-Xaa in oligopeptides.</text>
        <dbReference type="EC" id="3.4.21.26"/>
    </reaction>
</comment>
<comment type="caution">
    <text evidence="8">The sequence shown here is derived from an EMBL/GenBank/DDBJ whole genome shotgun (WGS) entry which is preliminary data.</text>
</comment>
<dbReference type="EMBL" id="QDGZ01000007">
    <property type="protein sequence ID" value="PVG81534.1"/>
    <property type="molecule type" value="Genomic_DNA"/>
</dbReference>
<dbReference type="Gene3D" id="3.40.50.1820">
    <property type="entry name" value="alpha/beta hydrolase"/>
    <property type="match status" value="1"/>
</dbReference>
<dbReference type="SUPFAM" id="SSF53474">
    <property type="entry name" value="alpha/beta-Hydrolases"/>
    <property type="match status" value="1"/>
</dbReference>
<dbReference type="PANTHER" id="PTHR42881">
    <property type="entry name" value="PROLYL ENDOPEPTIDASE"/>
    <property type="match status" value="1"/>
</dbReference>
<dbReference type="OrthoDB" id="9801421at2"/>
<accession>A0A2T8F736</accession>
<keyword evidence="4" id="KW-0378">Hydrolase</keyword>
<dbReference type="GO" id="GO:0070012">
    <property type="term" value="F:oligopeptidase activity"/>
    <property type="evidence" value="ECO:0007669"/>
    <property type="project" value="TreeGrafter"/>
</dbReference>
<dbReference type="Gene3D" id="2.130.10.120">
    <property type="entry name" value="Prolyl oligopeptidase, N-terminal domain"/>
    <property type="match status" value="1"/>
</dbReference>
<dbReference type="InterPro" id="IPR002470">
    <property type="entry name" value="Peptidase_S9A"/>
</dbReference>
<evidence type="ECO:0000256" key="2">
    <source>
        <dbReference type="ARBA" id="ARBA00011897"/>
    </source>
</evidence>
<name>A0A2T8F736_9ACTN</name>
<dbReference type="PANTHER" id="PTHR42881:SF2">
    <property type="entry name" value="PROLYL ENDOPEPTIDASE"/>
    <property type="match status" value="1"/>
</dbReference>
<dbReference type="InterPro" id="IPR029058">
    <property type="entry name" value="AB_hydrolase_fold"/>
</dbReference>
<evidence type="ECO:0000256" key="5">
    <source>
        <dbReference type="ARBA" id="ARBA00022825"/>
    </source>
</evidence>
<feature type="domain" description="Peptidase S9A N-terminal" evidence="7">
    <location>
        <begin position="28"/>
        <end position="412"/>
    </location>
</feature>
<organism evidence="8 9">
    <name type="scientific">Nocardioides gansuensis</name>
    <dbReference type="NCBI Taxonomy" id="2138300"/>
    <lineage>
        <taxon>Bacteria</taxon>
        <taxon>Bacillati</taxon>
        <taxon>Actinomycetota</taxon>
        <taxon>Actinomycetes</taxon>
        <taxon>Propionibacteriales</taxon>
        <taxon>Nocardioidaceae</taxon>
        <taxon>Nocardioides</taxon>
    </lineage>
</organism>
<keyword evidence="5" id="KW-0720">Serine protease</keyword>
<dbReference type="PRINTS" id="PR00862">
    <property type="entry name" value="PROLIGOPTASE"/>
</dbReference>
<dbReference type="AlphaFoldDB" id="A0A2T8F736"/>
<dbReference type="SUPFAM" id="SSF50993">
    <property type="entry name" value="Peptidase/esterase 'gauge' domain"/>
    <property type="match status" value="1"/>
</dbReference>
<evidence type="ECO:0000256" key="4">
    <source>
        <dbReference type="ARBA" id="ARBA00022801"/>
    </source>
</evidence>
<dbReference type="GO" id="GO:0005829">
    <property type="term" value="C:cytosol"/>
    <property type="evidence" value="ECO:0007669"/>
    <property type="project" value="TreeGrafter"/>
</dbReference>
<gene>
    <name evidence="8" type="ORF">DDE18_16105</name>
</gene>
<dbReference type="EC" id="3.4.21.26" evidence="2"/>
<evidence type="ECO:0000313" key="9">
    <source>
        <dbReference type="Proteomes" id="UP000246018"/>
    </source>
</evidence>
<proteinExistence type="predicted"/>
<sequence length="709" mass="77056">MCSLCAPDRGCLTDPMTTLPLVETPRIPVVTSYHGVDVTEEYRWLEDGTSDDTIAWTKAQHHLTRTYYDAVPWRDTLRARVEQLLKAERTTYRSLMSGGSTYFALKEQTPRQQPFVVALTDLGDTAAERIVVDPNAIDPSGETAIDWFVPSPDGGRVAVSLSEHGTEDGSLHVFDVETGEVLDEPIPHVNLLGGSMAWRHDGSGFWYTRCADPAGFRQQVWLREIGGAQHRLDVAEGFADEVIAENVLSASLDGRWLMDRVQKGDGGDWQVFIRSQDPDGAWWQLADIPDKCAYAVLGSDAVYVLSRRDAPHGKVLRLPLTEGATVADSREIVPPSHLVIEDFAVTHGTLWVADMDGGPQQLRAFDLDGGLLSTPEIPPVSSVSSYFARLSRLGPDRIAWRCESFTEPPTWWVAADGEAPRPTALATTSPVDLSGYEVTREFAVSRDGTHVPLNIIAAPGSPRDGTAPALLTAYGGYGISLVPTFDPERLLWLEQGGVLAIANIRGGGEYGQEWHHAGRLATKQNCFDDFIACADHLNDTGITSRGRLAIIGGSNGGLLMGAVLTQRPDIARAVVAAVPVMDSLRSETTTNGKFNTTEFGTVEDPETFTALLAYSPYHNVVDGTRYPAVLMTAGENDTRVDAWHAKKMTARLQAATSSGQPVLVRLEATGHLTGSLDQSIEETTDIYTFLFDQLGLGSQLVAAKRQATS</sequence>
<evidence type="ECO:0000256" key="3">
    <source>
        <dbReference type="ARBA" id="ARBA00022670"/>
    </source>
</evidence>
<dbReference type="InterPro" id="IPR051167">
    <property type="entry name" value="Prolyl_oligopep/macrocyclase"/>
</dbReference>
<dbReference type="InterPro" id="IPR023302">
    <property type="entry name" value="Pept_S9A_N"/>
</dbReference>
<keyword evidence="3" id="KW-0645">Protease</keyword>
<dbReference type="Pfam" id="PF00326">
    <property type="entry name" value="Peptidase_S9"/>
    <property type="match status" value="1"/>
</dbReference>
<reference evidence="8 9" key="1">
    <citation type="submission" date="2018-04" db="EMBL/GenBank/DDBJ databases">
        <title>Genome of Nocardioides gansuensis WSJ-1.</title>
        <authorList>
            <person name="Wu S."/>
            <person name="Wang G."/>
        </authorList>
    </citation>
    <scope>NUCLEOTIDE SEQUENCE [LARGE SCALE GENOMIC DNA]</scope>
    <source>
        <strain evidence="8 9">WSJ-1</strain>
    </source>
</reference>
<evidence type="ECO:0000256" key="1">
    <source>
        <dbReference type="ARBA" id="ARBA00001070"/>
    </source>
</evidence>